<protein>
    <submittedName>
        <fullName evidence="1">Uncharacterized protein</fullName>
    </submittedName>
</protein>
<keyword evidence="2" id="KW-1185">Reference proteome</keyword>
<reference evidence="1" key="1">
    <citation type="journal article" date="2020" name="Nat. Commun.">
        <title>Large-scale genome sequencing of mycorrhizal fungi provides insights into the early evolution of symbiotic traits.</title>
        <authorList>
            <person name="Miyauchi S."/>
            <person name="Kiss E."/>
            <person name="Kuo A."/>
            <person name="Drula E."/>
            <person name="Kohler A."/>
            <person name="Sanchez-Garcia M."/>
            <person name="Morin E."/>
            <person name="Andreopoulos B."/>
            <person name="Barry K.W."/>
            <person name="Bonito G."/>
            <person name="Buee M."/>
            <person name="Carver A."/>
            <person name="Chen C."/>
            <person name="Cichocki N."/>
            <person name="Clum A."/>
            <person name="Culley D."/>
            <person name="Crous P.W."/>
            <person name="Fauchery L."/>
            <person name="Girlanda M."/>
            <person name="Hayes R.D."/>
            <person name="Keri Z."/>
            <person name="LaButti K."/>
            <person name="Lipzen A."/>
            <person name="Lombard V."/>
            <person name="Magnuson J."/>
            <person name="Maillard F."/>
            <person name="Murat C."/>
            <person name="Nolan M."/>
            <person name="Ohm R.A."/>
            <person name="Pangilinan J."/>
            <person name="Pereira M.F."/>
            <person name="Perotto S."/>
            <person name="Peter M."/>
            <person name="Pfister S."/>
            <person name="Riley R."/>
            <person name="Sitrit Y."/>
            <person name="Stielow J.B."/>
            <person name="Szollosi G."/>
            <person name="Zifcakova L."/>
            <person name="Stursova M."/>
            <person name="Spatafora J.W."/>
            <person name="Tedersoo L."/>
            <person name="Vaario L.M."/>
            <person name="Yamada A."/>
            <person name="Yan M."/>
            <person name="Wang P."/>
            <person name="Xu J."/>
            <person name="Bruns T."/>
            <person name="Baldrian P."/>
            <person name="Vilgalys R."/>
            <person name="Dunand C."/>
            <person name="Henrissat B."/>
            <person name="Grigoriev I.V."/>
            <person name="Hibbett D."/>
            <person name="Nagy L.G."/>
            <person name="Martin F.M."/>
        </authorList>
    </citation>
    <scope>NUCLEOTIDE SEQUENCE</scope>
    <source>
        <strain evidence="1">UH-Tt-Lm1</strain>
    </source>
</reference>
<evidence type="ECO:0000313" key="2">
    <source>
        <dbReference type="Proteomes" id="UP000736335"/>
    </source>
</evidence>
<sequence>WVSFRHSSQWLLAELFMHVDILTEENLQTVGLGSVILTIIDFPFRVLSMISQIRTGLWVRNGTLCFANYATTKPCSSSK</sequence>
<organism evidence="1 2">
    <name type="scientific">Thelephora terrestris</name>
    <dbReference type="NCBI Taxonomy" id="56493"/>
    <lineage>
        <taxon>Eukaryota</taxon>
        <taxon>Fungi</taxon>
        <taxon>Dikarya</taxon>
        <taxon>Basidiomycota</taxon>
        <taxon>Agaricomycotina</taxon>
        <taxon>Agaricomycetes</taxon>
        <taxon>Thelephorales</taxon>
        <taxon>Thelephoraceae</taxon>
        <taxon>Thelephora</taxon>
    </lineage>
</organism>
<comment type="caution">
    <text evidence="1">The sequence shown here is derived from an EMBL/GenBank/DDBJ whole genome shotgun (WGS) entry which is preliminary data.</text>
</comment>
<evidence type="ECO:0000313" key="1">
    <source>
        <dbReference type="EMBL" id="KAF9781007.1"/>
    </source>
</evidence>
<reference evidence="1" key="2">
    <citation type="submission" date="2020-11" db="EMBL/GenBank/DDBJ databases">
        <authorList>
            <consortium name="DOE Joint Genome Institute"/>
            <person name="Kuo A."/>
            <person name="Miyauchi S."/>
            <person name="Kiss E."/>
            <person name="Drula E."/>
            <person name="Kohler A."/>
            <person name="Sanchez-Garcia M."/>
            <person name="Andreopoulos B."/>
            <person name="Barry K.W."/>
            <person name="Bonito G."/>
            <person name="Buee M."/>
            <person name="Carver A."/>
            <person name="Chen C."/>
            <person name="Cichocki N."/>
            <person name="Clum A."/>
            <person name="Culley D."/>
            <person name="Crous P.W."/>
            <person name="Fauchery L."/>
            <person name="Girlanda M."/>
            <person name="Hayes R."/>
            <person name="Keri Z."/>
            <person name="Labutti K."/>
            <person name="Lipzen A."/>
            <person name="Lombard V."/>
            <person name="Magnuson J."/>
            <person name="Maillard F."/>
            <person name="Morin E."/>
            <person name="Murat C."/>
            <person name="Nolan M."/>
            <person name="Ohm R."/>
            <person name="Pangilinan J."/>
            <person name="Pereira M."/>
            <person name="Perotto S."/>
            <person name="Peter M."/>
            <person name="Riley R."/>
            <person name="Sitrit Y."/>
            <person name="Stielow B."/>
            <person name="Szollosi G."/>
            <person name="Zifcakova L."/>
            <person name="Stursova M."/>
            <person name="Spatafora J.W."/>
            <person name="Tedersoo L."/>
            <person name="Vaario L.-M."/>
            <person name="Yamada A."/>
            <person name="Yan M."/>
            <person name="Wang P."/>
            <person name="Xu J."/>
            <person name="Bruns T."/>
            <person name="Baldrian P."/>
            <person name="Vilgalys R."/>
            <person name="Henrissat B."/>
            <person name="Grigoriev I.V."/>
            <person name="Hibbett D."/>
            <person name="Nagy L.G."/>
            <person name="Martin F.M."/>
        </authorList>
    </citation>
    <scope>NUCLEOTIDE SEQUENCE</scope>
    <source>
        <strain evidence="1">UH-Tt-Lm1</strain>
    </source>
</reference>
<gene>
    <name evidence="1" type="ORF">BJ322DRAFT_1082671</name>
</gene>
<proteinExistence type="predicted"/>
<dbReference type="EMBL" id="WIUZ02000015">
    <property type="protein sequence ID" value="KAF9781007.1"/>
    <property type="molecule type" value="Genomic_DNA"/>
</dbReference>
<feature type="non-terminal residue" evidence="1">
    <location>
        <position position="79"/>
    </location>
</feature>
<name>A0A9P6HAC3_9AGAM</name>
<dbReference type="Proteomes" id="UP000736335">
    <property type="component" value="Unassembled WGS sequence"/>
</dbReference>
<dbReference type="AlphaFoldDB" id="A0A9P6HAC3"/>
<accession>A0A9P6HAC3</accession>
<dbReference type="OrthoDB" id="26387at2759"/>